<proteinExistence type="predicted"/>
<dbReference type="STRING" id="640938.TR210_2907"/>
<dbReference type="EMBL" id="FJNB01000035">
    <property type="protein sequence ID" value="CZR10330.1"/>
    <property type="molecule type" value="Genomic_DNA"/>
</dbReference>
<dbReference type="Gene3D" id="2.60.120.1140">
    <property type="entry name" value="Protein of unknown function DUF192"/>
    <property type="match status" value="1"/>
</dbReference>
<dbReference type="AlphaFoldDB" id="A0A143Z7Z9"/>
<dbReference type="EMBL" id="FNYT01000045">
    <property type="protein sequence ID" value="SEJ95349.1"/>
    <property type="molecule type" value="Genomic_DNA"/>
</dbReference>
<evidence type="ECO:0000313" key="3">
    <source>
        <dbReference type="Proteomes" id="UP000076878"/>
    </source>
</evidence>
<dbReference type="Proteomes" id="UP000076878">
    <property type="component" value="Unassembled WGS sequence"/>
</dbReference>
<gene>
    <name evidence="2" type="ORF">SAMN05216375_14512</name>
    <name evidence="1" type="ORF">TR210_2907</name>
</gene>
<sequence>MKKLINARTGEVILEDLQTADTFYARFRGLMGRPSMPENAGLMIKPCNSVHCFFMKFPIDLLFLDEENRIIRIMTGMAPGSFSPIVKGAKSVIEMNSQILTGSVRIGDIVKTS</sequence>
<reference evidence="2 4" key="2">
    <citation type="submission" date="2016-10" db="EMBL/GenBank/DDBJ databases">
        <authorList>
            <person name="Varghese N."/>
            <person name="Submissions S."/>
        </authorList>
    </citation>
    <scope>NUCLEOTIDE SEQUENCE [LARGE SCALE GENOMIC DNA]</scope>
    <source>
        <strain evidence="2 4">DSM 22150</strain>
    </source>
</reference>
<keyword evidence="4" id="KW-1185">Reference proteome</keyword>
<name>A0A143Z7Z9_9LACT</name>
<evidence type="ECO:0008006" key="5">
    <source>
        <dbReference type="Google" id="ProtNLM"/>
    </source>
</evidence>
<dbReference type="Pfam" id="PF02643">
    <property type="entry name" value="DUF192"/>
    <property type="match status" value="1"/>
</dbReference>
<dbReference type="InterPro" id="IPR038695">
    <property type="entry name" value="Saro_0823-like_sf"/>
</dbReference>
<protein>
    <recommendedName>
        <fullName evidence="5">DUF192 domain-containing protein</fullName>
    </recommendedName>
</protein>
<organism evidence="1 3">
    <name type="scientific">Trichococcus ilyis</name>
    <dbReference type="NCBI Taxonomy" id="640938"/>
    <lineage>
        <taxon>Bacteria</taxon>
        <taxon>Bacillati</taxon>
        <taxon>Bacillota</taxon>
        <taxon>Bacilli</taxon>
        <taxon>Lactobacillales</taxon>
        <taxon>Carnobacteriaceae</taxon>
        <taxon>Trichococcus</taxon>
    </lineage>
</organism>
<dbReference type="RefSeq" id="WP_068624933.1">
    <property type="nucleotide sequence ID" value="NZ_FJNB01000035.1"/>
</dbReference>
<dbReference type="PANTHER" id="PTHR37953">
    <property type="entry name" value="UPF0127 PROTEIN MJ1496"/>
    <property type="match status" value="1"/>
</dbReference>
<accession>A0A143Z7Z9</accession>
<dbReference type="InterPro" id="IPR003795">
    <property type="entry name" value="DUF192"/>
</dbReference>
<evidence type="ECO:0000313" key="2">
    <source>
        <dbReference type="EMBL" id="SEJ95349.1"/>
    </source>
</evidence>
<dbReference type="Proteomes" id="UP000199280">
    <property type="component" value="Unassembled WGS sequence"/>
</dbReference>
<evidence type="ECO:0000313" key="4">
    <source>
        <dbReference type="Proteomes" id="UP000199280"/>
    </source>
</evidence>
<reference evidence="1 3" key="1">
    <citation type="submission" date="2016-02" db="EMBL/GenBank/DDBJ databases">
        <authorList>
            <person name="Wen L."/>
            <person name="He K."/>
            <person name="Yang H."/>
        </authorList>
    </citation>
    <scope>NUCLEOTIDE SEQUENCE [LARGE SCALE GENOMIC DNA]</scope>
    <source>
        <strain evidence="1">Trichococcus_R210</strain>
    </source>
</reference>
<evidence type="ECO:0000313" key="1">
    <source>
        <dbReference type="EMBL" id="CZR10330.1"/>
    </source>
</evidence>
<dbReference type="PANTHER" id="PTHR37953:SF1">
    <property type="entry name" value="UPF0127 PROTEIN MJ1496"/>
    <property type="match status" value="1"/>
</dbReference>